<feature type="domain" description="Zn(2)-C6 fungal-type" evidence="9">
    <location>
        <begin position="69"/>
        <end position="98"/>
    </location>
</feature>
<keyword evidence="2" id="KW-0479">Metal-binding</keyword>
<dbReference type="GO" id="GO:0008270">
    <property type="term" value="F:zinc ion binding"/>
    <property type="evidence" value="ECO:0007669"/>
    <property type="project" value="InterPro"/>
</dbReference>
<dbReference type="RefSeq" id="XP_040714833.1">
    <property type="nucleotide sequence ID" value="XM_040854266.1"/>
</dbReference>
<dbReference type="SUPFAM" id="SSF57701">
    <property type="entry name" value="Zn2/Cys6 DNA-binding domain"/>
    <property type="match status" value="1"/>
</dbReference>
<dbReference type="SMART" id="SM00066">
    <property type="entry name" value="GAL4"/>
    <property type="match status" value="1"/>
</dbReference>
<dbReference type="Proteomes" id="UP000193689">
    <property type="component" value="Unassembled WGS sequence"/>
</dbReference>
<dbReference type="SMART" id="SM00906">
    <property type="entry name" value="Fungal_trans"/>
    <property type="match status" value="1"/>
</dbReference>
<dbReference type="FunCoup" id="A0A1Y2DVK9">
    <property type="interactions" value="142"/>
</dbReference>
<keyword evidence="7" id="KW-0539">Nucleus</keyword>
<dbReference type="EMBL" id="MCFJ01000008">
    <property type="protein sequence ID" value="ORY63176.1"/>
    <property type="molecule type" value="Genomic_DNA"/>
</dbReference>
<keyword evidence="5" id="KW-0238">DNA-binding</keyword>
<dbReference type="CDD" id="cd00067">
    <property type="entry name" value="GAL4"/>
    <property type="match status" value="1"/>
</dbReference>
<keyword evidence="6" id="KW-0804">Transcription</keyword>
<dbReference type="GeneID" id="63770478"/>
<dbReference type="AlphaFoldDB" id="A0A1Y2DVK9"/>
<dbReference type="InterPro" id="IPR001138">
    <property type="entry name" value="Zn2Cys6_DnaBD"/>
</dbReference>
<evidence type="ECO:0000256" key="1">
    <source>
        <dbReference type="ARBA" id="ARBA00004123"/>
    </source>
</evidence>
<organism evidence="10 11">
    <name type="scientific">Pseudomassariella vexata</name>
    <dbReference type="NCBI Taxonomy" id="1141098"/>
    <lineage>
        <taxon>Eukaryota</taxon>
        <taxon>Fungi</taxon>
        <taxon>Dikarya</taxon>
        <taxon>Ascomycota</taxon>
        <taxon>Pezizomycotina</taxon>
        <taxon>Sordariomycetes</taxon>
        <taxon>Xylariomycetidae</taxon>
        <taxon>Amphisphaeriales</taxon>
        <taxon>Pseudomassariaceae</taxon>
        <taxon>Pseudomassariella</taxon>
    </lineage>
</organism>
<dbReference type="InterPro" id="IPR036864">
    <property type="entry name" value="Zn2-C6_fun-type_DNA-bd_sf"/>
</dbReference>
<accession>A0A1Y2DVK9</accession>
<evidence type="ECO:0000259" key="9">
    <source>
        <dbReference type="PROSITE" id="PS50048"/>
    </source>
</evidence>
<dbReference type="InterPro" id="IPR007219">
    <property type="entry name" value="XnlR_reg_dom"/>
</dbReference>
<dbReference type="FunFam" id="4.10.240.10:FF:000006">
    <property type="entry name" value="Positive regulator of purine utilization"/>
    <property type="match status" value="1"/>
</dbReference>
<evidence type="ECO:0000313" key="11">
    <source>
        <dbReference type="Proteomes" id="UP000193689"/>
    </source>
</evidence>
<dbReference type="GO" id="GO:0043565">
    <property type="term" value="F:sequence-specific DNA binding"/>
    <property type="evidence" value="ECO:0007669"/>
    <property type="project" value="TreeGrafter"/>
</dbReference>
<dbReference type="GO" id="GO:0006351">
    <property type="term" value="P:DNA-templated transcription"/>
    <property type="evidence" value="ECO:0007669"/>
    <property type="project" value="InterPro"/>
</dbReference>
<evidence type="ECO:0000313" key="10">
    <source>
        <dbReference type="EMBL" id="ORY63176.1"/>
    </source>
</evidence>
<evidence type="ECO:0000256" key="4">
    <source>
        <dbReference type="ARBA" id="ARBA00023015"/>
    </source>
</evidence>
<dbReference type="PANTHER" id="PTHR47782:SF1">
    <property type="entry name" value="PYRIMIDINE PATHWAY REGULATORY PROTEIN 1"/>
    <property type="match status" value="1"/>
</dbReference>
<feature type="region of interest" description="Disordered" evidence="8">
    <location>
        <begin position="143"/>
        <end position="206"/>
    </location>
</feature>
<dbReference type="GO" id="GO:0045944">
    <property type="term" value="P:positive regulation of transcription by RNA polymerase II"/>
    <property type="evidence" value="ECO:0007669"/>
    <property type="project" value="TreeGrafter"/>
</dbReference>
<evidence type="ECO:0000256" key="6">
    <source>
        <dbReference type="ARBA" id="ARBA00023163"/>
    </source>
</evidence>
<dbReference type="Gene3D" id="4.10.240.10">
    <property type="entry name" value="Zn(2)-C6 fungal-type DNA-binding domain"/>
    <property type="match status" value="1"/>
</dbReference>
<comment type="subcellular location">
    <subcellularLocation>
        <location evidence="1">Nucleus</location>
    </subcellularLocation>
</comment>
<keyword evidence="11" id="KW-1185">Reference proteome</keyword>
<evidence type="ECO:0000256" key="7">
    <source>
        <dbReference type="ARBA" id="ARBA00023242"/>
    </source>
</evidence>
<evidence type="ECO:0000256" key="3">
    <source>
        <dbReference type="ARBA" id="ARBA00022833"/>
    </source>
</evidence>
<evidence type="ECO:0000256" key="5">
    <source>
        <dbReference type="ARBA" id="ARBA00023125"/>
    </source>
</evidence>
<gene>
    <name evidence="10" type="ORF">BCR38DRAFT_223336</name>
</gene>
<dbReference type="Pfam" id="PF00172">
    <property type="entry name" value="Zn_clus"/>
    <property type="match status" value="1"/>
</dbReference>
<comment type="caution">
    <text evidence="10">The sequence shown here is derived from an EMBL/GenBank/DDBJ whole genome shotgun (WGS) entry which is preliminary data.</text>
</comment>
<feature type="region of interest" description="Disordered" evidence="8">
    <location>
        <begin position="793"/>
        <end position="829"/>
    </location>
</feature>
<dbReference type="OrthoDB" id="5373550at2759"/>
<keyword evidence="4" id="KW-0805">Transcription regulation</keyword>
<evidence type="ECO:0000256" key="2">
    <source>
        <dbReference type="ARBA" id="ARBA00022723"/>
    </source>
</evidence>
<feature type="compositionally biased region" description="Pro residues" evidence="8">
    <location>
        <begin position="1"/>
        <end position="10"/>
    </location>
</feature>
<dbReference type="Pfam" id="PF04082">
    <property type="entry name" value="Fungal_trans"/>
    <property type="match status" value="1"/>
</dbReference>
<dbReference type="GO" id="GO:0005634">
    <property type="term" value="C:nucleus"/>
    <property type="evidence" value="ECO:0007669"/>
    <property type="project" value="UniProtKB-SubCell"/>
</dbReference>
<dbReference type="CDD" id="cd14723">
    <property type="entry name" value="ZIP_Ppr1"/>
    <property type="match status" value="1"/>
</dbReference>
<reference evidence="10 11" key="1">
    <citation type="submission" date="2016-07" db="EMBL/GenBank/DDBJ databases">
        <title>Pervasive Adenine N6-methylation of Active Genes in Fungi.</title>
        <authorList>
            <consortium name="DOE Joint Genome Institute"/>
            <person name="Mondo S.J."/>
            <person name="Dannebaum R.O."/>
            <person name="Kuo R.C."/>
            <person name="Labutti K."/>
            <person name="Haridas S."/>
            <person name="Kuo A."/>
            <person name="Salamov A."/>
            <person name="Ahrendt S.R."/>
            <person name="Lipzen A."/>
            <person name="Sullivan W."/>
            <person name="Andreopoulos W.B."/>
            <person name="Clum A."/>
            <person name="Lindquist E."/>
            <person name="Daum C."/>
            <person name="Ramamoorthy G.K."/>
            <person name="Gryganskyi A."/>
            <person name="Culley D."/>
            <person name="Magnuson J.K."/>
            <person name="James T.Y."/>
            <person name="O'Malley M.A."/>
            <person name="Stajich J.E."/>
            <person name="Spatafora J.W."/>
            <person name="Visel A."/>
            <person name="Grigoriev I.V."/>
        </authorList>
    </citation>
    <scope>NUCLEOTIDE SEQUENCE [LARGE SCALE GENOMIC DNA]</scope>
    <source>
        <strain evidence="10 11">CBS 129021</strain>
    </source>
</reference>
<name>A0A1Y2DVK9_9PEZI</name>
<keyword evidence="3" id="KW-0862">Zinc</keyword>
<protein>
    <submittedName>
        <fullName evidence="10">Fungal-specific transcription factor domain-domain-containing protein</fullName>
    </submittedName>
</protein>
<dbReference type="InParanoid" id="A0A1Y2DVK9"/>
<dbReference type="STRING" id="1141098.A0A1Y2DVK9"/>
<evidence type="ECO:0000256" key="8">
    <source>
        <dbReference type="SAM" id="MobiDB-lite"/>
    </source>
</evidence>
<dbReference type="CDD" id="cd12148">
    <property type="entry name" value="fungal_TF_MHR"/>
    <property type="match status" value="1"/>
</dbReference>
<feature type="region of interest" description="Disordered" evidence="8">
    <location>
        <begin position="1"/>
        <end position="61"/>
    </location>
</feature>
<proteinExistence type="predicted"/>
<dbReference type="PANTHER" id="PTHR47782">
    <property type="entry name" value="ZN(II)2CYS6 TRANSCRIPTION FACTOR (EUROFUNG)-RELATED"/>
    <property type="match status" value="1"/>
</dbReference>
<dbReference type="PROSITE" id="PS00463">
    <property type="entry name" value="ZN2_CY6_FUNGAL_1"/>
    <property type="match status" value="1"/>
</dbReference>
<dbReference type="InterPro" id="IPR052202">
    <property type="entry name" value="Yeast_MetPath_Reg"/>
</dbReference>
<dbReference type="PROSITE" id="PS50048">
    <property type="entry name" value="ZN2_CY6_FUNGAL_2"/>
    <property type="match status" value="1"/>
</dbReference>
<dbReference type="GO" id="GO:0000981">
    <property type="term" value="F:DNA-binding transcription factor activity, RNA polymerase II-specific"/>
    <property type="evidence" value="ECO:0007669"/>
    <property type="project" value="InterPro"/>
</dbReference>
<sequence length="1013" mass="110744">MAPHSPPSPPSAHSHTSKRARQSSPDRDSPASGPPNATSPATELSHDGAGGGLGSNKVGQSSSFRNVSACNRCRLRKNRCDQKLPSCASCDKARVACVGYDPITKREIPRSYVFYLETRVEQLEALLRASNVHFPPADDLEYCSRPGAETGLGKSPAEGSSQPAVPEVTGRTGASRPQNNGGGGSSEQPRPSKAVKHGGTPGGRYLGSTNGVSFARVVFAAVQSSVSDQRSNSDRAGVRPYKPIAGTGAAASGTSMRDSFFGLHTRPTISPAEFPHKELAMKLVTLYFEHANPQIPVLHRGDFMQMFDQAYASEGRIRGPKELYMLNMVFAIGGGIIMDGSSKSGEGETKSRQAQPEEYHASAIVHLEACLSNSGGGLEELQAVLLLSNFALLRPVAPGLWYIVGVAVRLAVDLGLHYEDGKEFASNLSDEHHSRERGRREYIRDMRRRLWWCTYSFDRLVSTCVGRPFGVSDQVITTEFPSLLEDKYITHSGFLQRASAGEPTYKIVAHHYFRLRLLQSEILQVLQYQQAQIARVGGQNQQNIYMHKHLPSPFLNQFHTFRSWRMDIDKRLYEWKNSAPQKPQSGVAFSIEFLELNYWQAIIMLYRQSLSVPAMFEGEYHTSKEVNSPSLYPAEDKDDEERVYVKVAEAGQKIIRLYRQLHLAGLVNYTYLATHHLFMAGVSYLYAIWHSPIVRSRLVSYPLPVNGFGPWKLTFKQCMDEVDFTILAATSVFSDLIDKCPPAEACRDAFDRTAKATVKMVNSTGGFGQAPVRSKHGSRSSHDRSDYISAREATANRTRQHHQQRSMDQNLSRSAGPYDMSGSSDGYASASQLTPLQTAQFRLAMPNNVKTEHDGYSMLRGMTASSSEGGMTPDNSAIDPSLLPSPGSAQIQSPVSVASMTPLSANAPQLPQPGSAANISYLRSPSSNFTPAPSQSLNYTDLQGIDFLQGLQQGSSTGLDSEQGGADSQMDLGFGLGWEGMHHDFSDGQQLDLFDGFFFGGQQGGNSGGMGGL</sequence>